<evidence type="ECO:0000256" key="1">
    <source>
        <dbReference type="ARBA" id="ARBA00010914"/>
    </source>
</evidence>
<dbReference type="SUPFAM" id="SSF54292">
    <property type="entry name" value="2Fe-2S ferredoxin-like"/>
    <property type="match status" value="1"/>
</dbReference>
<comment type="cofactor">
    <cofactor evidence="6">
        <name>[2Fe-2S] cluster</name>
        <dbReference type="ChEBI" id="CHEBI:190135"/>
    </cofactor>
</comment>
<dbReference type="PANTHER" id="PTHR23426">
    <property type="entry name" value="FERREDOXIN/ADRENODOXIN"/>
    <property type="match status" value="1"/>
</dbReference>
<keyword evidence="3" id="KW-0479">Metal-binding</keyword>
<dbReference type="GO" id="GO:0140647">
    <property type="term" value="P:P450-containing electron transport chain"/>
    <property type="evidence" value="ECO:0007669"/>
    <property type="project" value="InterPro"/>
</dbReference>
<dbReference type="AlphaFoldDB" id="A0A1U9UMX3"/>
<feature type="domain" description="2Fe-2S ferredoxin-type" evidence="7">
    <location>
        <begin position="2"/>
        <end position="106"/>
    </location>
</feature>
<dbReference type="PROSITE" id="PS51085">
    <property type="entry name" value="2FE2S_FER_2"/>
    <property type="match status" value="1"/>
</dbReference>
<dbReference type="GO" id="GO:0009055">
    <property type="term" value="F:electron transfer activity"/>
    <property type="evidence" value="ECO:0007669"/>
    <property type="project" value="TreeGrafter"/>
</dbReference>
<dbReference type="PANTHER" id="PTHR23426:SF65">
    <property type="entry name" value="FERREDOXIN-2, MITOCHONDRIAL"/>
    <property type="match status" value="1"/>
</dbReference>
<dbReference type="KEGG" id="cuh:BJN34_09620"/>
<keyword evidence="2" id="KW-0001">2Fe-2S</keyword>
<sequence length="107" mass="11310">MPTITYVLNDGSRKDVASASGKTLMEVAIANNVRGIDAECGGCCSCATCHVYIDAPWAELLPAPDDMEHELLDGVAAERRPASRLSCQIVVNDALDGLVVHVPETQG</sequence>
<dbReference type="InterPro" id="IPR001055">
    <property type="entry name" value="Adrenodoxin-like"/>
</dbReference>
<dbReference type="PRINTS" id="PR00355">
    <property type="entry name" value="ADRENODOXIN"/>
</dbReference>
<dbReference type="GO" id="GO:0046872">
    <property type="term" value="F:metal ion binding"/>
    <property type="evidence" value="ECO:0007669"/>
    <property type="project" value="UniProtKB-KW"/>
</dbReference>
<evidence type="ECO:0000313" key="9">
    <source>
        <dbReference type="Proteomes" id="UP000189627"/>
    </source>
</evidence>
<evidence type="ECO:0000256" key="5">
    <source>
        <dbReference type="ARBA" id="ARBA00023014"/>
    </source>
</evidence>
<dbReference type="Proteomes" id="UP000189627">
    <property type="component" value="Chromosome 1"/>
</dbReference>
<evidence type="ECO:0000259" key="7">
    <source>
        <dbReference type="PROSITE" id="PS51085"/>
    </source>
</evidence>
<dbReference type="EMBL" id="CP017757">
    <property type="protein sequence ID" value="AQV94146.1"/>
    <property type="molecule type" value="Genomic_DNA"/>
</dbReference>
<gene>
    <name evidence="8" type="ORF">BJN34_09620</name>
</gene>
<dbReference type="Pfam" id="PF00111">
    <property type="entry name" value="Fer2"/>
    <property type="match status" value="1"/>
</dbReference>
<name>A0A1U9UMX3_CUPNE</name>
<dbReference type="OrthoDB" id="9799640at2"/>
<evidence type="ECO:0000256" key="2">
    <source>
        <dbReference type="ARBA" id="ARBA00022714"/>
    </source>
</evidence>
<evidence type="ECO:0000256" key="4">
    <source>
        <dbReference type="ARBA" id="ARBA00023004"/>
    </source>
</evidence>
<dbReference type="GO" id="GO:0051537">
    <property type="term" value="F:2 iron, 2 sulfur cluster binding"/>
    <property type="evidence" value="ECO:0007669"/>
    <property type="project" value="UniProtKB-KW"/>
</dbReference>
<dbReference type="InterPro" id="IPR001041">
    <property type="entry name" value="2Fe-2S_ferredoxin-type"/>
</dbReference>
<comment type="similarity">
    <text evidence="1">Belongs to the adrenodoxin/putidaredoxin family.</text>
</comment>
<dbReference type="RefSeq" id="WP_078196418.1">
    <property type="nucleotide sequence ID" value="NZ_CP017757.2"/>
</dbReference>
<organism evidence="8 9">
    <name type="scientific">Cupriavidus necator</name>
    <name type="common">Alcaligenes eutrophus</name>
    <name type="synonym">Ralstonia eutropha</name>
    <dbReference type="NCBI Taxonomy" id="106590"/>
    <lineage>
        <taxon>Bacteria</taxon>
        <taxon>Pseudomonadati</taxon>
        <taxon>Pseudomonadota</taxon>
        <taxon>Betaproteobacteria</taxon>
        <taxon>Burkholderiales</taxon>
        <taxon>Burkholderiaceae</taxon>
        <taxon>Cupriavidus</taxon>
    </lineage>
</organism>
<proteinExistence type="inferred from homology"/>
<dbReference type="Gene3D" id="3.10.20.30">
    <property type="match status" value="1"/>
</dbReference>
<keyword evidence="5" id="KW-0411">Iron-sulfur</keyword>
<evidence type="ECO:0000256" key="6">
    <source>
        <dbReference type="ARBA" id="ARBA00034078"/>
    </source>
</evidence>
<evidence type="ECO:0000256" key="3">
    <source>
        <dbReference type="ARBA" id="ARBA00022723"/>
    </source>
</evidence>
<reference evidence="9" key="1">
    <citation type="submission" date="2017-02" db="EMBL/GenBank/DDBJ databases">
        <title>Complete genome sequence of Cupriavidus necator strain NH9, a 3-chlorobenzoate degrader.</title>
        <authorList>
            <person name="Moriuchi R."/>
            <person name="Dohra H."/>
            <person name="Ogawa N."/>
        </authorList>
    </citation>
    <scope>NUCLEOTIDE SEQUENCE [LARGE SCALE GENOMIC DNA]</scope>
    <source>
        <strain evidence="9">NH9</strain>
    </source>
</reference>
<dbReference type="InterPro" id="IPR012675">
    <property type="entry name" value="Beta-grasp_dom_sf"/>
</dbReference>
<evidence type="ECO:0000313" key="8">
    <source>
        <dbReference type="EMBL" id="AQV94146.1"/>
    </source>
</evidence>
<protein>
    <submittedName>
        <fullName evidence="8">Ferredoxin</fullName>
    </submittedName>
</protein>
<dbReference type="InterPro" id="IPR036010">
    <property type="entry name" value="2Fe-2S_ferredoxin-like_sf"/>
</dbReference>
<accession>A0A1U9UMX3</accession>
<keyword evidence="4" id="KW-0408">Iron</keyword>
<dbReference type="CDD" id="cd00207">
    <property type="entry name" value="fer2"/>
    <property type="match status" value="1"/>
</dbReference>
<dbReference type="GO" id="GO:0005829">
    <property type="term" value="C:cytosol"/>
    <property type="evidence" value="ECO:0007669"/>
    <property type="project" value="TreeGrafter"/>
</dbReference>